<accession>A0ABS0DXL4</accession>
<dbReference type="InterPro" id="IPR052894">
    <property type="entry name" value="AsmA-related"/>
</dbReference>
<dbReference type="PANTHER" id="PTHR30441">
    <property type="entry name" value="DUF748 DOMAIN-CONTAINING PROTEIN"/>
    <property type="match status" value="1"/>
</dbReference>
<dbReference type="PANTHER" id="PTHR30441:SF8">
    <property type="entry name" value="DUF748 DOMAIN-CONTAINING PROTEIN"/>
    <property type="match status" value="1"/>
</dbReference>
<organism evidence="1 2">
    <name type="scientific">Rahnella victoriana</name>
    <dbReference type="NCBI Taxonomy" id="1510570"/>
    <lineage>
        <taxon>Bacteria</taxon>
        <taxon>Pseudomonadati</taxon>
        <taxon>Pseudomonadota</taxon>
        <taxon>Gammaproteobacteria</taxon>
        <taxon>Enterobacterales</taxon>
        <taxon>Yersiniaceae</taxon>
        <taxon>Rahnella</taxon>
    </lineage>
</organism>
<sequence length="571" mass="63010">MRFIGKILLTFALLLVLAIVLVYVLLQTRWAAGWVSRWISNNSEYRVSVEKLDHNWSSPGRVTLNNVVFGQKNQPEILSAGEVDLDLSWRQITEPRFFDRVVLINGRLNVSPSSMNLPLQANTLQLSKMALTGNAAGLDIQGQQINAGISPWQPKPHQLLGDKADFQLSAASLTVNGLPAENVLIQGNINHKNLTLSNFGGDLARGQLTGKATQAADGSWNIENLRLSNVRLQTSKPLSAFFDDFQTLPKVTLQRLDLIDARLQGTDWAFSDVDLSVQDLTLEKGDWQSDDGEITLNATDMIDGNLHIQDPIISLDLSPQGIAIKQATARWERSLLRTTGNWLRANKRLQLDEVSVAGLEYTLPENWKQLWNQALPDSLSEVFISRFIANRNLIIDINPQFPFQLTALDGLGNNLLLARNHQWGIWNGTLNLNASEATFNRNDVRRPSITLNANDSQVNISELSAFTKEGLLEASATVDQQPQRHFSLKMTGRSVPANQLENWGWQHLALEGNANMQLNLQGQMPANVDYKPTLSGTLQVNSASGQSVTERMVNGLVSGAATTAAPVPATP</sequence>
<comment type="caution">
    <text evidence="1">The sequence shown here is derived from an EMBL/GenBank/DDBJ whole genome shotgun (WGS) entry which is preliminary data.</text>
</comment>
<reference evidence="1 2" key="1">
    <citation type="submission" date="2020-11" db="EMBL/GenBank/DDBJ databases">
        <title>Taxonomic investigation of Rahnella spp.</title>
        <authorList>
            <person name="Lee S.D."/>
        </authorList>
    </citation>
    <scope>NUCLEOTIDE SEQUENCE [LARGE SCALE GENOMIC DNA]</scope>
    <source>
        <strain evidence="1 2">SAP-10</strain>
    </source>
</reference>
<evidence type="ECO:0000313" key="2">
    <source>
        <dbReference type="Proteomes" id="UP000600307"/>
    </source>
</evidence>
<dbReference type="RefSeq" id="WP_195818198.1">
    <property type="nucleotide sequence ID" value="NZ_JADOBH010000009.1"/>
</dbReference>
<protein>
    <submittedName>
        <fullName evidence="1">AsmA family protein</fullName>
    </submittedName>
</protein>
<dbReference type="EMBL" id="JADOBH010000009">
    <property type="protein sequence ID" value="MBF7958639.1"/>
    <property type="molecule type" value="Genomic_DNA"/>
</dbReference>
<evidence type="ECO:0000313" key="1">
    <source>
        <dbReference type="EMBL" id="MBF7958639.1"/>
    </source>
</evidence>
<keyword evidence="2" id="KW-1185">Reference proteome</keyword>
<name>A0ABS0DXL4_9GAMM</name>
<dbReference type="Proteomes" id="UP000600307">
    <property type="component" value="Unassembled WGS sequence"/>
</dbReference>
<gene>
    <name evidence="1" type="ORF">IV431_24120</name>
</gene>
<proteinExistence type="predicted"/>